<proteinExistence type="predicted"/>
<sequence>MPVLAVFILDVVTNLCVVGARRLWRWEVFLVFPNRRGRESAARAGIISLSTGQAVNRLYF</sequence>
<dbReference type="EMBL" id="AAIVAV010000060">
    <property type="protein sequence ID" value="ECI4012677.1"/>
    <property type="molecule type" value="Genomic_DNA"/>
</dbReference>
<accession>A0A5Y3MXG5</accession>
<name>A0A5Y3MXG5_SALER</name>
<comment type="caution">
    <text evidence="1">The sequence shown here is derived from an EMBL/GenBank/DDBJ whole genome shotgun (WGS) entry which is preliminary data.</text>
</comment>
<reference evidence="1" key="1">
    <citation type="submission" date="2018-06" db="EMBL/GenBank/DDBJ databases">
        <authorList>
            <person name="Ashton P.M."/>
            <person name="Dallman T."/>
            <person name="Nair S."/>
            <person name="De Pinna E."/>
            <person name="Peters T."/>
            <person name="Grant K."/>
        </authorList>
    </citation>
    <scope>NUCLEOTIDE SEQUENCE [LARGE SCALE GENOMIC DNA]</scope>
    <source>
        <strain evidence="1">275803</strain>
    </source>
</reference>
<dbReference type="Proteomes" id="UP000839598">
    <property type="component" value="Unassembled WGS sequence"/>
</dbReference>
<dbReference type="AlphaFoldDB" id="A0A5Y3MXG5"/>
<organism evidence="1">
    <name type="scientific">Salmonella enterica subsp. salamae</name>
    <dbReference type="NCBI Taxonomy" id="59202"/>
    <lineage>
        <taxon>Bacteria</taxon>
        <taxon>Pseudomonadati</taxon>
        <taxon>Pseudomonadota</taxon>
        <taxon>Gammaproteobacteria</taxon>
        <taxon>Enterobacterales</taxon>
        <taxon>Enterobacteriaceae</taxon>
        <taxon>Salmonella</taxon>
    </lineage>
</organism>
<gene>
    <name evidence="1" type="ORF">DN310_26145</name>
</gene>
<evidence type="ECO:0000313" key="1">
    <source>
        <dbReference type="EMBL" id="ECI4012677.1"/>
    </source>
</evidence>
<protein>
    <submittedName>
        <fullName evidence="1">Uncharacterized protein</fullName>
    </submittedName>
</protein>